<feature type="region of interest" description="Disordered" evidence="1">
    <location>
        <begin position="1"/>
        <end position="153"/>
    </location>
</feature>
<dbReference type="VEuPathDB" id="VectorBase:ASTE007633"/>
<dbReference type="VEuPathDB" id="VectorBase:ASTEI20_035773"/>
<sequence>MEHSHVNGKSARHSSGSSVGPNGREYWGKLPEPSPIGHGSNGGTNSRHSSQPPSPTSSRKDKTGSSPGQSRRSTPSSKGSSSRSKAAGGVPQSFGYIKRTNGGSSMPGLDPHQQQQQQQQQQQGQNLLTGGRTAHVSAVPRSSKLKVSGGTQTTTADFQAKVQQHPQYRSFSLTGPGAAQLSQSVKERFGSGTHSLPKPGLDMHVFQHRMSNRASAKLTDGSLSDTQTYAEVKPDYGSYAMWLKHSNTASSRLSEGDTLDAISLGTAPSAAVAAVTGSPGAVTRPHKLLHHTRGETQQPHLQHQSATTNSPRLNRSNSIRSTKSEKMYPSMLSRGPDVEIEPYYCLPVGTVVHAGNGGGMVPWSQPTSPTPPARGFGGLLSPTHTGAPGSGAGNRLTYPKKNDEVHGSQASLLSGGSSLYGSTEERQAGEVRRLKRELADARDQVMSLSSQLSTNA</sequence>
<evidence type="ECO:0000313" key="3">
    <source>
        <dbReference type="Proteomes" id="UP000076408"/>
    </source>
</evidence>
<feature type="compositionally biased region" description="Low complexity" evidence="1">
    <location>
        <begin position="70"/>
        <end position="84"/>
    </location>
</feature>
<dbReference type="InterPro" id="IPR039041">
    <property type="entry name" value="Nav/unc-53"/>
</dbReference>
<keyword evidence="3" id="KW-1185">Reference proteome</keyword>
<dbReference type="Proteomes" id="UP000076408">
    <property type="component" value="Unassembled WGS sequence"/>
</dbReference>
<organism evidence="2 3">
    <name type="scientific">Anopheles stephensi</name>
    <name type="common">Indo-Pakistan malaria mosquito</name>
    <dbReference type="NCBI Taxonomy" id="30069"/>
    <lineage>
        <taxon>Eukaryota</taxon>
        <taxon>Metazoa</taxon>
        <taxon>Ecdysozoa</taxon>
        <taxon>Arthropoda</taxon>
        <taxon>Hexapoda</taxon>
        <taxon>Insecta</taxon>
        <taxon>Pterygota</taxon>
        <taxon>Neoptera</taxon>
        <taxon>Endopterygota</taxon>
        <taxon>Diptera</taxon>
        <taxon>Nematocera</taxon>
        <taxon>Culicoidea</taxon>
        <taxon>Culicidae</taxon>
        <taxon>Anophelinae</taxon>
        <taxon>Anopheles</taxon>
    </lineage>
</organism>
<feature type="compositionally biased region" description="Low complexity" evidence="1">
    <location>
        <begin position="407"/>
        <end position="422"/>
    </location>
</feature>
<evidence type="ECO:0000313" key="2">
    <source>
        <dbReference type="EnsemblMetazoa" id="ASTEI07361-PA"/>
    </source>
</evidence>
<dbReference type="AlphaFoldDB" id="A0A182YFX5"/>
<feature type="compositionally biased region" description="Low complexity" evidence="1">
    <location>
        <begin position="113"/>
        <end position="125"/>
    </location>
</feature>
<dbReference type="PANTHER" id="PTHR12784:SF28">
    <property type="entry name" value="PROTEIN SICKIE"/>
    <property type="match status" value="1"/>
</dbReference>
<accession>A0A182YFX5</accession>
<feature type="compositionally biased region" description="Basic and acidic residues" evidence="1">
    <location>
        <begin position="423"/>
        <end position="434"/>
    </location>
</feature>
<dbReference type="STRING" id="30069.A0A182YFX5"/>
<feature type="region of interest" description="Disordered" evidence="1">
    <location>
        <begin position="293"/>
        <end position="333"/>
    </location>
</feature>
<dbReference type="GO" id="GO:0022008">
    <property type="term" value="P:neurogenesis"/>
    <property type="evidence" value="ECO:0007669"/>
    <property type="project" value="InterPro"/>
</dbReference>
<name>A0A182YFX5_ANOST</name>
<reference evidence="3" key="1">
    <citation type="journal article" date="2014" name="Genome Biol.">
        <title>Genome analysis of a major urban malaria vector mosquito, Anopheles stephensi.</title>
        <authorList>
            <person name="Jiang X."/>
            <person name="Peery A."/>
            <person name="Hall A.B."/>
            <person name="Sharma A."/>
            <person name="Chen X.G."/>
            <person name="Waterhouse R.M."/>
            <person name="Komissarov A."/>
            <person name="Riehle M.M."/>
            <person name="Shouche Y."/>
            <person name="Sharakhova M.V."/>
            <person name="Lawson D."/>
            <person name="Pakpour N."/>
            <person name="Arensburger P."/>
            <person name="Davidson V.L."/>
            <person name="Eiglmeier K."/>
            <person name="Emrich S."/>
            <person name="George P."/>
            <person name="Kennedy R.C."/>
            <person name="Mane S.P."/>
            <person name="Maslen G."/>
            <person name="Oringanje C."/>
            <person name="Qi Y."/>
            <person name="Settlage R."/>
            <person name="Tojo M."/>
            <person name="Tubio J.M."/>
            <person name="Unger M.F."/>
            <person name="Wang B."/>
            <person name="Vernick K.D."/>
            <person name="Ribeiro J.M."/>
            <person name="James A.A."/>
            <person name="Michel K."/>
            <person name="Riehle M.A."/>
            <person name="Luckhart S."/>
            <person name="Sharakhov I.V."/>
            <person name="Tu Z."/>
        </authorList>
    </citation>
    <scope>NUCLEOTIDE SEQUENCE [LARGE SCALE GENOMIC DNA]</scope>
    <source>
        <strain evidence="3">Indian</strain>
    </source>
</reference>
<dbReference type="VEuPathDB" id="VectorBase:ASTEI07361"/>
<feature type="compositionally biased region" description="Polar residues" evidence="1">
    <location>
        <begin position="295"/>
        <end position="321"/>
    </location>
</feature>
<proteinExistence type="predicted"/>
<evidence type="ECO:0000256" key="1">
    <source>
        <dbReference type="SAM" id="MobiDB-lite"/>
    </source>
</evidence>
<protein>
    <submittedName>
        <fullName evidence="2">Uncharacterized protein</fullName>
    </submittedName>
</protein>
<dbReference type="EnsemblMetazoa" id="ASTEI07361-RA">
    <property type="protein sequence ID" value="ASTEI07361-PA"/>
    <property type="gene ID" value="ASTEI07361"/>
</dbReference>
<dbReference type="PANTHER" id="PTHR12784">
    <property type="entry name" value="STEERIN"/>
    <property type="match status" value="1"/>
</dbReference>
<reference evidence="2" key="2">
    <citation type="submission" date="2020-05" db="UniProtKB">
        <authorList>
            <consortium name="EnsemblMetazoa"/>
        </authorList>
    </citation>
    <scope>IDENTIFICATION</scope>
    <source>
        <strain evidence="2">Indian</strain>
    </source>
</reference>
<dbReference type="OMA" id="WECIRIL"/>
<feature type="region of interest" description="Disordered" evidence="1">
    <location>
        <begin position="366"/>
        <end position="434"/>
    </location>
</feature>